<dbReference type="RefSeq" id="WP_185270448.1">
    <property type="nucleotide sequence ID" value="NZ_CP055156.1"/>
</dbReference>
<evidence type="ECO:0000256" key="5">
    <source>
        <dbReference type="SAM" id="Phobius"/>
    </source>
</evidence>
<evidence type="ECO:0000313" key="6">
    <source>
        <dbReference type="EMBL" id="QNF33966.1"/>
    </source>
</evidence>
<feature type="transmembrane region" description="Helical" evidence="5">
    <location>
        <begin position="93"/>
        <end position="114"/>
    </location>
</feature>
<dbReference type="InterPro" id="IPR032808">
    <property type="entry name" value="DoxX"/>
</dbReference>
<sequence length="138" mass="15143">MKTQKITYWATTGLVALMMTFSAYAYLTDATVKQGFVHLGFPDYFRVELAIAKLIGAITLLAPVPARLKEWAYAGFVINFISAFIAHVASGDPLANCVAPLLFLGLLLVSYFMYHRLLKIGQTPFAANKTTSGSRFAL</sequence>
<gene>
    <name evidence="6" type="ORF">HUW51_15005</name>
</gene>
<protein>
    <submittedName>
        <fullName evidence="6">DoxX family protein</fullName>
    </submittedName>
</protein>
<name>A0A7G7G9Y2_9BACT</name>
<comment type="subcellular location">
    <subcellularLocation>
        <location evidence="1">Membrane</location>
        <topology evidence="1">Multi-pass membrane protein</topology>
    </subcellularLocation>
</comment>
<dbReference type="Pfam" id="PF13564">
    <property type="entry name" value="DoxX_2"/>
    <property type="match status" value="1"/>
</dbReference>
<dbReference type="KEGG" id="aswu:HUW51_15005"/>
<evidence type="ECO:0000256" key="2">
    <source>
        <dbReference type="ARBA" id="ARBA00022692"/>
    </source>
</evidence>
<feature type="transmembrane region" description="Helical" evidence="5">
    <location>
        <begin position="7"/>
        <end position="27"/>
    </location>
</feature>
<keyword evidence="7" id="KW-1185">Reference proteome</keyword>
<dbReference type="AlphaFoldDB" id="A0A7G7G9Y2"/>
<reference evidence="6 7" key="1">
    <citation type="journal article" date="2018" name="Int. J. Syst. Evol. Microbiol.">
        <title>Adhaeribacter swui sp. nov., isolated from wet mud.</title>
        <authorList>
            <person name="Kim D.U."/>
            <person name="Kim K.W."/>
            <person name="Kang M.S."/>
            <person name="Kim J.Y."/>
            <person name="Jang J.H."/>
            <person name="Kim M.K."/>
        </authorList>
    </citation>
    <scope>NUCLEOTIDE SEQUENCE [LARGE SCALE GENOMIC DNA]</scope>
    <source>
        <strain evidence="6 7">KCTC 52873</strain>
    </source>
</reference>
<evidence type="ECO:0000256" key="4">
    <source>
        <dbReference type="ARBA" id="ARBA00023136"/>
    </source>
</evidence>
<dbReference type="EMBL" id="CP055156">
    <property type="protein sequence ID" value="QNF33966.1"/>
    <property type="molecule type" value="Genomic_DNA"/>
</dbReference>
<feature type="transmembrane region" description="Helical" evidence="5">
    <location>
        <begin position="71"/>
        <end position="87"/>
    </location>
</feature>
<keyword evidence="2 5" id="KW-0812">Transmembrane</keyword>
<evidence type="ECO:0000256" key="3">
    <source>
        <dbReference type="ARBA" id="ARBA00022989"/>
    </source>
</evidence>
<dbReference type="GO" id="GO:0016020">
    <property type="term" value="C:membrane"/>
    <property type="evidence" value="ECO:0007669"/>
    <property type="project" value="UniProtKB-SubCell"/>
</dbReference>
<accession>A0A7G7G9Y2</accession>
<dbReference type="InterPro" id="IPR016944">
    <property type="entry name" value="UCP030066"/>
</dbReference>
<evidence type="ECO:0000313" key="7">
    <source>
        <dbReference type="Proteomes" id="UP000515237"/>
    </source>
</evidence>
<dbReference type="Proteomes" id="UP000515237">
    <property type="component" value="Chromosome"/>
</dbReference>
<evidence type="ECO:0000256" key="1">
    <source>
        <dbReference type="ARBA" id="ARBA00004141"/>
    </source>
</evidence>
<organism evidence="6 7">
    <name type="scientific">Adhaeribacter swui</name>
    <dbReference type="NCBI Taxonomy" id="2086471"/>
    <lineage>
        <taxon>Bacteria</taxon>
        <taxon>Pseudomonadati</taxon>
        <taxon>Bacteroidota</taxon>
        <taxon>Cytophagia</taxon>
        <taxon>Cytophagales</taxon>
        <taxon>Hymenobacteraceae</taxon>
        <taxon>Adhaeribacter</taxon>
    </lineage>
</organism>
<proteinExistence type="predicted"/>
<keyword evidence="3 5" id="KW-1133">Transmembrane helix</keyword>
<feature type="transmembrane region" description="Helical" evidence="5">
    <location>
        <begin position="47"/>
        <end position="64"/>
    </location>
</feature>
<dbReference type="PIRSF" id="PIRSF030066">
    <property type="entry name" value="UCP030066"/>
    <property type="match status" value="1"/>
</dbReference>
<keyword evidence="4 5" id="KW-0472">Membrane</keyword>